<sequence>MSFLHNHSCECVKSELDLFALPSTQTSIENGLWIHYKPISSLGDDGPIEFQVPGTGDDYIDLSHTLLHIKAKVLNQDSTNLVSTTIVAPVNNWLHSLFSQLDVYLNQKLVSPPNNTYAYRAYMETLLNYAPAAKQSHLTCSLWYEDTAGKMDSTDGKNIGFVKRQELISESKEIEMIGHLHGDIFNQDKFLINDVEMSVKLVRSRESFNLIVGSNDVKFKVEMIGHLHGDIFNQDKFLINGVEMSVKLVRSRESFNLIVGSNDVKFKVCITDATLIVRRARINPSVLLAHQKVLASTTAKYPITRAEVKVLTIPSGVQGKTLDNIFLGQVPKRCIIGFVNNSAFNGSLTKNPFNFENYGINSFSLYIDGQQIPSKALQPSFNNSIFTSAYHTLFSGTGIHFLNEGNGISCEQYGKGYCLLAFDLTPDLSANSSTHWNLIKHGSVRIEVRFESSLIQTINCIVYAEFDNIIEIDKNRNVTVDYSS</sequence>
<evidence type="ECO:0000313" key="2">
    <source>
        <dbReference type="Proteomes" id="UP001314205"/>
    </source>
</evidence>
<accession>A0AAV1M889</accession>
<dbReference type="GO" id="GO:0009263">
    <property type="term" value="P:deoxyribonucleotide biosynthetic process"/>
    <property type="evidence" value="ECO:0007669"/>
    <property type="project" value="InterPro"/>
</dbReference>
<protein>
    <submittedName>
        <fullName evidence="1">Uncharacterized protein</fullName>
    </submittedName>
</protein>
<dbReference type="EMBL" id="CAVLGL010000148">
    <property type="protein sequence ID" value="CAK1603435.1"/>
    <property type="molecule type" value="Genomic_DNA"/>
</dbReference>
<evidence type="ECO:0000313" key="1">
    <source>
        <dbReference type="EMBL" id="CAK1603435.1"/>
    </source>
</evidence>
<name>A0AAV1M889_9NEOP</name>
<dbReference type="PANTHER" id="PTHR23409:SF21">
    <property type="entry name" value="CAPSID PROTEIN"/>
    <property type="match status" value="1"/>
</dbReference>
<dbReference type="PANTHER" id="PTHR23409">
    <property type="entry name" value="RIBONUCLEOSIDE-DIPHOSPHATE REDUCTASE SMALL CHAIN"/>
    <property type="match status" value="1"/>
</dbReference>
<organism evidence="1 2">
    <name type="scientific">Parnassius mnemosyne</name>
    <name type="common">clouded apollo</name>
    <dbReference type="NCBI Taxonomy" id="213953"/>
    <lineage>
        <taxon>Eukaryota</taxon>
        <taxon>Metazoa</taxon>
        <taxon>Ecdysozoa</taxon>
        <taxon>Arthropoda</taxon>
        <taxon>Hexapoda</taxon>
        <taxon>Insecta</taxon>
        <taxon>Pterygota</taxon>
        <taxon>Neoptera</taxon>
        <taxon>Endopterygota</taxon>
        <taxon>Lepidoptera</taxon>
        <taxon>Glossata</taxon>
        <taxon>Ditrysia</taxon>
        <taxon>Papilionoidea</taxon>
        <taxon>Papilionidae</taxon>
        <taxon>Parnassiinae</taxon>
        <taxon>Parnassini</taxon>
        <taxon>Parnassius</taxon>
        <taxon>Driopa</taxon>
    </lineage>
</organism>
<gene>
    <name evidence="1" type="ORF">PARMNEM_LOCUS21810</name>
</gene>
<keyword evidence="2" id="KW-1185">Reference proteome</keyword>
<reference evidence="1 2" key="1">
    <citation type="submission" date="2023-11" db="EMBL/GenBank/DDBJ databases">
        <authorList>
            <person name="Hedman E."/>
            <person name="Englund M."/>
            <person name="Stromberg M."/>
            <person name="Nyberg Akerstrom W."/>
            <person name="Nylinder S."/>
            <person name="Jareborg N."/>
            <person name="Kallberg Y."/>
            <person name="Kronander E."/>
        </authorList>
    </citation>
    <scope>NUCLEOTIDE SEQUENCE [LARGE SCALE GENOMIC DNA]</scope>
</reference>
<proteinExistence type="predicted"/>
<dbReference type="InterPro" id="IPR000358">
    <property type="entry name" value="RNR_small_fam"/>
</dbReference>
<comment type="caution">
    <text evidence="1">The sequence shown here is derived from an EMBL/GenBank/DDBJ whole genome shotgun (WGS) entry which is preliminary data.</text>
</comment>
<dbReference type="GO" id="GO:0005829">
    <property type="term" value="C:cytosol"/>
    <property type="evidence" value="ECO:0007669"/>
    <property type="project" value="TreeGrafter"/>
</dbReference>
<dbReference type="Proteomes" id="UP001314205">
    <property type="component" value="Unassembled WGS sequence"/>
</dbReference>
<dbReference type="AlphaFoldDB" id="A0AAV1M889"/>
<dbReference type="GO" id="GO:0004748">
    <property type="term" value="F:ribonucleoside-diphosphate reductase activity, thioredoxin disulfide as acceptor"/>
    <property type="evidence" value="ECO:0007669"/>
    <property type="project" value="TreeGrafter"/>
</dbReference>